<gene>
    <name evidence="2" type="ORF">VN24_15825</name>
</gene>
<protein>
    <recommendedName>
        <fullName evidence="1">Cthe-2314-like HEPN domain-containing protein</fullName>
    </recommendedName>
</protein>
<evidence type="ECO:0000313" key="3">
    <source>
        <dbReference type="Proteomes" id="UP000032633"/>
    </source>
</evidence>
<organism evidence="2 3">
    <name type="scientific">Paenibacillus beijingensis</name>
    <dbReference type="NCBI Taxonomy" id="1126833"/>
    <lineage>
        <taxon>Bacteria</taxon>
        <taxon>Bacillati</taxon>
        <taxon>Bacillota</taxon>
        <taxon>Bacilli</taxon>
        <taxon>Bacillales</taxon>
        <taxon>Paenibacillaceae</taxon>
        <taxon>Paenibacillus</taxon>
    </lineage>
</organism>
<dbReference type="InterPro" id="IPR041394">
    <property type="entry name" value="HEPN_Cthe2314"/>
</dbReference>
<proteinExistence type="predicted"/>
<accession>A0A0D5NK80</accession>
<dbReference type="PATRIC" id="fig|1126833.4.peg.3464"/>
<sequence>MLRFLFGESPHTPQGELADAVKSMTAAAAYFRREAERGRDMNHKQRTYEIWTLGLISSLDELEQSHYAAQRFGSRIRSDTYAGLTDEERLDYRRYVYFDKNMFIRLFALLDKLGTLLNDRLALETERVKPYFSYFTVLRRMRERRLHGQLAAALNEVNDKYEDSMTRLRKRRNVEVHNMNSELQDDLAQSRLHYGTEMKLENLQQQIDDSAAGLAMAAETLRIAFDYLNSARR</sequence>
<dbReference type="KEGG" id="pbj:VN24_15825"/>
<dbReference type="Proteomes" id="UP000032633">
    <property type="component" value="Chromosome"/>
</dbReference>
<dbReference type="Pfam" id="PF18730">
    <property type="entry name" value="HEPN_Cthe2314"/>
    <property type="match status" value="1"/>
</dbReference>
<dbReference type="HOGENOM" id="CLU_1160179_0_0_9"/>
<dbReference type="AlphaFoldDB" id="A0A0D5NK80"/>
<dbReference type="STRING" id="1126833.VN24_15825"/>
<name>A0A0D5NK80_9BACL</name>
<evidence type="ECO:0000313" key="2">
    <source>
        <dbReference type="EMBL" id="AJY75754.1"/>
    </source>
</evidence>
<dbReference type="OrthoDB" id="2641850at2"/>
<dbReference type="RefSeq" id="WP_045671182.1">
    <property type="nucleotide sequence ID" value="NZ_CP011058.1"/>
</dbReference>
<feature type="domain" description="Cthe-2314-like HEPN" evidence="1">
    <location>
        <begin position="51"/>
        <end position="229"/>
    </location>
</feature>
<reference evidence="3" key="2">
    <citation type="submission" date="2015-03" db="EMBL/GenBank/DDBJ databases">
        <title>Genome sequence of Paenibacillus beijingensis strain DSM 24997T.</title>
        <authorList>
            <person name="Kwak Y."/>
            <person name="Shin J.-H."/>
        </authorList>
    </citation>
    <scope>NUCLEOTIDE SEQUENCE [LARGE SCALE GENOMIC DNA]</scope>
    <source>
        <strain evidence="3">DSM 24997</strain>
    </source>
</reference>
<keyword evidence="3" id="KW-1185">Reference proteome</keyword>
<reference evidence="2 3" key="1">
    <citation type="journal article" date="2015" name="J. Biotechnol.">
        <title>Complete genome sequence of Paenibacillus beijingensis 7188(T) (=DSM 24997(T)), a novel rhizobacterium from jujube garden soil.</title>
        <authorList>
            <person name="Kwak Y."/>
            <person name="Shin J.H."/>
        </authorList>
    </citation>
    <scope>NUCLEOTIDE SEQUENCE [LARGE SCALE GENOMIC DNA]</scope>
    <source>
        <strain evidence="2 3">DSM 24997</strain>
    </source>
</reference>
<evidence type="ECO:0000259" key="1">
    <source>
        <dbReference type="Pfam" id="PF18730"/>
    </source>
</evidence>
<dbReference type="EMBL" id="CP011058">
    <property type="protein sequence ID" value="AJY75754.1"/>
    <property type="molecule type" value="Genomic_DNA"/>
</dbReference>